<sequence length="101" mass="11621">MGRLRPSRRVFLKNGSLWDLLASTNKSNILPMLNVGLDNFDLVKYLVGQVLQKDKDRHAALRAYYPMAKKQDWRLWQAVSGCRLLNATRVSAAFCAWAPKW</sequence>
<evidence type="ECO:0000256" key="9">
    <source>
        <dbReference type="ARBA" id="ARBA00023002"/>
    </source>
</evidence>
<organism evidence="12 13">
    <name type="scientific">Kluyvera cryocrescens</name>
    <name type="common">Kluyvera citrophila</name>
    <dbReference type="NCBI Taxonomy" id="580"/>
    <lineage>
        <taxon>Bacteria</taxon>
        <taxon>Pseudomonadati</taxon>
        <taxon>Pseudomonadota</taxon>
        <taxon>Gammaproteobacteria</taxon>
        <taxon>Enterobacterales</taxon>
        <taxon>Enterobacteriaceae</taxon>
        <taxon>Kluyvera</taxon>
    </lineage>
</organism>
<keyword evidence="13" id="KW-1185">Reference proteome</keyword>
<evidence type="ECO:0000256" key="11">
    <source>
        <dbReference type="ARBA" id="ARBA00031550"/>
    </source>
</evidence>
<evidence type="ECO:0000256" key="6">
    <source>
        <dbReference type="ARBA" id="ARBA00022532"/>
    </source>
</evidence>
<dbReference type="UniPathway" id="UPA00223">
    <property type="reaction ID" value="UER01008"/>
</dbReference>
<evidence type="ECO:0000256" key="8">
    <source>
        <dbReference type="ARBA" id="ARBA00022827"/>
    </source>
</evidence>
<gene>
    <name evidence="12" type="primary">mqo_3</name>
    <name evidence="12" type="ORF">NCTC12993_05686</name>
</gene>
<evidence type="ECO:0000256" key="4">
    <source>
        <dbReference type="ARBA" id="ARBA00006389"/>
    </source>
</evidence>
<evidence type="ECO:0000256" key="5">
    <source>
        <dbReference type="ARBA" id="ARBA00013026"/>
    </source>
</evidence>
<keyword evidence="7" id="KW-0285">Flavoprotein</keyword>
<reference evidence="12 13" key="1">
    <citation type="submission" date="2019-03" db="EMBL/GenBank/DDBJ databases">
        <authorList>
            <consortium name="Pathogen Informatics"/>
        </authorList>
    </citation>
    <scope>NUCLEOTIDE SEQUENCE [LARGE SCALE GENOMIC DNA]</scope>
    <source>
        <strain evidence="12 13">NCTC12993</strain>
    </source>
</reference>
<evidence type="ECO:0000256" key="3">
    <source>
        <dbReference type="ARBA" id="ARBA00005012"/>
    </source>
</evidence>
<name>A0A485C2C8_KLUCR</name>
<dbReference type="AlphaFoldDB" id="A0A485C2C8"/>
<proteinExistence type="inferred from homology"/>
<evidence type="ECO:0000256" key="7">
    <source>
        <dbReference type="ARBA" id="ARBA00022630"/>
    </source>
</evidence>
<evidence type="ECO:0000313" key="12">
    <source>
        <dbReference type="EMBL" id="VFS78088.1"/>
    </source>
</evidence>
<keyword evidence="8" id="KW-0274">FAD</keyword>
<keyword evidence="6" id="KW-0816">Tricarboxylic acid cycle</keyword>
<comment type="cofactor">
    <cofactor evidence="2">
        <name>FAD</name>
        <dbReference type="ChEBI" id="CHEBI:57692"/>
    </cofactor>
</comment>
<dbReference type="EMBL" id="CAADJD010000023">
    <property type="protein sequence ID" value="VFS78088.1"/>
    <property type="molecule type" value="Genomic_DNA"/>
</dbReference>
<keyword evidence="9 12" id="KW-0560">Oxidoreductase</keyword>
<comment type="catalytic activity">
    <reaction evidence="1">
        <text>(S)-malate + a quinone = a quinol + oxaloacetate</text>
        <dbReference type="Rhea" id="RHEA:46012"/>
        <dbReference type="ChEBI" id="CHEBI:15589"/>
        <dbReference type="ChEBI" id="CHEBI:16452"/>
        <dbReference type="ChEBI" id="CHEBI:24646"/>
        <dbReference type="ChEBI" id="CHEBI:132124"/>
        <dbReference type="EC" id="1.1.5.4"/>
    </reaction>
</comment>
<evidence type="ECO:0000256" key="2">
    <source>
        <dbReference type="ARBA" id="ARBA00001974"/>
    </source>
</evidence>
<dbReference type="Proteomes" id="UP000401081">
    <property type="component" value="Unassembled WGS sequence"/>
</dbReference>
<evidence type="ECO:0000313" key="13">
    <source>
        <dbReference type="Proteomes" id="UP000401081"/>
    </source>
</evidence>
<dbReference type="GO" id="GO:0006099">
    <property type="term" value="P:tricarboxylic acid cycle"/>
    <property type="evidence" value="ECO:0007669"/>
    <property type="project" value="UniProtKB-UniPathway"/>
</dbReference>
<comment type="similarity">
    <text evidence="4">Belongs to the MQO family.</text>
</comment>
<evidence type="ECO:0000256" key="10">
    <source>
        <dbReference type="ARBA" id="ARBA00030660"/>
    </source>
</evidence>
<accession>A0A485C2C8</accession>
<evidence type="ECO:0000256" key="1">
    <source>
        <dbReference type="ARBA" id="ARBA00001139"/>
    </source>
</evidence>
<comment type="pathway">
    <text evidence="3">Carbohydrate metabolism; tricarboxylic acid cycle; oxaloacetate from (S)-malate (quinone route): step 1/1.</text>
</comment>
<dbReference type="EC" id="1.1.5.4" evidence="5"/>
<dbReference type="GO" id="GO:0008924">
    <property type="term" value="F:L-malate dehydrogenase (quinone) activity"/>
    <property type="evidence" value="ECO:0007669"/>
    <property type="project" value="UniProtKB-EC"/>
</dbReference>
<dbReference type="InterPro" id="IPR006231">
    <property type="entry name" value="MQO"/>
</dbReference>
<dbReference type="Pfam" id="PF06039">
    <property type="entry name" value="Mqo"/>
    <property type="match status" value="1"/>
</dbReference>
<protein>
    <recommendedName>
        <fullName evidence="5">malate dehydrogenase (quinone)</fullName>
        <ecNumber evidence="5">1.1.5.4</ecNumber>
    </recommendedName>
    <alternativeName>
        <fullName evidence="11">MQO</fullName>
    </alternativeName>
    <alternativeName>
        <fullName evidence="10">Malate dehydrogenase [quinone]</fullName>
    </alternativeName>
</protein>